<dbReference type="InterPro" id="IPR036709">
    <property type="entry name" value="Autotransporte_beta_dom_sf"/>
</dbReference>
<dbReference type="Pfam" id="PF18883">
    <property type="entry name" value="AC_1"/>
    <property type="match status" value="1"/>
</dbReference>
<dbReference type="InterPro" id="IPR011050">
    <property type="entry name" value="Pectin_lyase_fold/virulence"/>
</dbReference>
<dbReference type="InterPro" id="IPR006315">
    <property type="entry name" value="OM_autotransptr_brl_dom"/>
</dbReference>
<dbReference type="PROSITE" id="PS51208">
    <property type="entry name" value="AUTOTRANSPORTER"/>
    <property type="match status" value="1"/>
</dbReference>
<dbReference type="InterPro" id="IPR012332">
    <property type="entry name" value="Autotransporter_pectin_lyase_C"/>
</dbReference>
<proteinExistence type="predicted"/>
<evidence type="ECO:0000313" key="3">
    <source>
        <dbReference type="Proteomes" id="UP000312784"/>
    </source>
</evidence>
<dbReference type="InterPro" id="IPR051551">
    <property type="entry name" value="Autotransporter_adhesion"/>
</dbReference>
<dbReference type="InterPro" id="IPR005546">
    <property type="entry name" value="Autotransporte_beta"/>
</dbReference>
<dbReference type="Pfam" id="PF03797">
    <property type="entry name" value="Autotransporter"/>
    <property type="match status" value="1"/>
</dbReference>
<comment type="caution">
    <text evidence="2">The sequence shown here is derived from an EMBL/GenBank/DDBJ whole genome shotgun (WGS) entry which is preliminary data.</text>
</comment>
<dbReference type="SMART" id="SM00869">
    <property type="entry name" value="Autotransporter"/>
    <property type="match status" value="1"/>
</dbReference>
<evidence type="ECO:0000259" key="1">
    <source>
        <dbReference type="PROSITE" id="PS51208"/>
    </source>
</evidence>
<sequence length="1208" mass="122733">MIAPTASLVNRPSHGPENSFGTFDANLKARSVLIRGGRVGKYKGIVGGIAPCEASFALSLSALPAVSAAVFASLFVWSSPSLAGSCVETPPASGSWTCSGASAGPGSDLSVYISSSPITVVTQSGFGLSTAVDPALIADSSGGISITDENASSIASSGGAGIDADNDGSGGVLIRTNGDISGTYGIYVVNDGTGPTTVAVSGTTTGTSEHGIFIENSGNTTDIAVSQTAGTIIGAKDGIHTNHYGTGATVIDVAGDVNGVGDNGIWAANQTAATDITVTQAANSTITGYTHGIRADNYGTGAVSITTAGTINQTQAGAAYNDTYGVYAYNAASATDIVLMQTGGSISGNWYGMYANNRGSGSTTIISSGDVAAIEVGGLYAYNVGTAKDIIVNQTSGTVKGGDYGVYADNAGIGSTTVSLSGNVTASGDYGVRATNGSSATDLTVQQTAGSITGRTGILARNRGTGSTLVSVVGIVSGGAGAGIQTIAANGSTIDIAASATVKATSGIAIRDGGVAGNPTASDTVGGNVIVNSAGTVTGDAILGLGNDTFNLAGGSYAGNIYGDDRDDPQSNDGIANHEGNDTFNWTGGKLTGGFYGQDGSDTATVSASTYDGSQVLDGGDDTSVADGMIDTLTLKGVTATTNGGKITNWEVVKLDGANLSIDNGAWHVGEPDEGTTGVFLNNGSTLDGMASLDFDGNMAIDSSSTFVGTGEGAGVYAFSGDVTNAGTITTVDDAVGDVVIIGGNYNGNGGQMLFDVALGDDNSKTDMIIVNGDTSGTTNVGVNNVGGTGAQTNEGIRIIEVNGASNGLFSLIGDYTVGGKQAVVAGAYAYQLYQGGASTPTDGNWYLRSQLTDVSNPATTPTAPLYQAGVPTYEAYPQALLGLNGVPTLQQRVGNRFWAGNGNKVVAQGADPVGTPYAAPEEAGVAIEGNGVWGRIEGAHNSIEPRFSTSATDYDQNIFKLQAGIDGLLSETESGKLIGGVTVHYAHGKTDINSVYGDGEIKTDGYGFGGTLTWYGENGFYLDGQGQMTWYTSDLDSILARRNLADGNDGFGYTLSLESGKRIAIDPAWSVTPQAQLVYSNVDFDAFTDAFGARVSLDRGESLQGRLGLTLDHENSWQNDKGLLNRTHVYGIANLYYEFLEGTRVDVQGVSFASRNDRVWGGLGIGGTYNWDDDKYSIYGEGLINTSLNNFGDSYSVKGQVGLRVKW</sequence>
<reference evidence="2 3" key="1">
    <citation type="submission" date="2019-06" db="EMBL/GenBank/DDBJ databases">
        <title>Ochrobactrum cricket sp.nov., isolated from the insect Teleogryllus occipitalis living in deserted cropland.</title>
        <authorList>
            <person name="Hu M."/>
        </authorList>
    </citation>
    <scope>NUCLEOTIDE SEQUENCE [LARGE SCALE GENOMIC DNA]</scope>
    <source>
        <strain evidence="2 3">LCB8</strain>
    </source>
</reference>
<evidence type="ECO:0000313" key="2">
    <source>
        <dbReference type="EMBL" id="TNV12363.1"/>
    </source>
</evidence>
<dbReference type="PANTHER" id="PTHR35037:SF3">
    <property type="entry name" value="C-TERMINAL REGION OF AIDA-LIKE PROTEIN"/>
    <property type="match status" value="1"/>
</dbReference>
<name>A0ABY2Y0N8_9HYPH</name>
<dbReference type="CDD" id="cd01344">
    <property type="entry name" value="PL2_Passenger_AT"/>
    <property type="match status" value="1"/>
</dbReference>
<protein>
    <submittedName>
        <fullName evidence="2">Autotransporter outer membrane beta-barrel domain-containing protein</fullName>
    </submittedName>
</protein>
<dbReference type="InterPro" id="IPR043990">
    <property type="entry name" value="AC_1"/>
</dbReference>
<accession>A0ABY2Y0N8</accession>
<dbReference type="Gene3D" id="2.40.128.130">
    <property type="entry name" value="Autotransporter beta-domain"/>
    <property type="match status" value="1"/>
</dbReference>
<dbReference type="Proteomes" id="UP000312784">
    <property type="component" value="Unassembled WGS sequence"/>
</dbReference>
<organism evidence="2 3">
    <name type="scientific">Ochrobactrum teleogrylli</name>
    <dbReference type="NCBI Taxonomy" id="2479765"/>
    <lineage>
        <taxon>Bacteria</taxon>
        <taxon>Pseudomonadati</taxon>
        <taxon>Pseudomonadota</taxon>
        <taxon>Alphaproteobacteria</taxon>
        <taxon>Hyphomicrobiales</taxon>
        <taxon>Brucellaceae</taxon>
        <taxon>Brucella/Ochrobactrum group</taxon>
        <taxon>Ochrobactrum</taxon>
    </lineage>
</organism>
<dbReference type="NCBIfam" id="TIGR01414">
    <property type="entry name" value="autotrans_barl"/>
    <property type="match status" value="1"/>
</dbReference>
<dbReference type="EMBL" id="VEWL01000012">
    <property type="protein sequence ID" value="TNV12363.1"/>
    <property type="molecule type" value="Genomic_DNA"/>
</dbReference>
<keyword evidence="3" id="KW-1185">Reference proteome</keyword>
<gene>
    <name evidence="2" type="ORF">FIC94_17430</name>
</gene>
<feature type="domain" description="Autotransporter" evidence="1">
    <location>
        <begin position="926"/>
        <end position="1208"/>
    </location>
</feature>
<dbReference type="Gene3D" id="2.160.20.20">
    <property type="match status" value="1"/>
</dbReference>
<dbReference type="PANTHER" id="PTHR35037">
    <property type="entry name" value="C-TERMINAL REGION OF AIDA-LIKE PROTEIN"/>
    <property type="match status" value="1"/>
</dbReference>
<dbReference type="SUPFAM" id="SSF103515">
    <property type="entry name" value="Autotransporter"/>
    <property type="match status" value="1"/>
</dbReference>
<dbReference type="SUPFAM" id="SSF51126">
    <property type="entry name" value="Pectin lyase-like"/>
    <property type="match status" value="1"/>
</dbReference>